<sequence>MAGAPVPPHEAARATEDPDPAPAPEASPRNPGPEHVARAATPAPAFSPVPPAAVPTVSPQVLRTAVPDMEPEADALEDPGFTTLPPPRMAGFLTAAGPAVPAFPLPVRPADLVAQVVSAIDRRDAGRRVELRLDPPELGRVTVSLSTDDGSATAVVTVDRPETLDLLRRHADLLQRELANAGFQGAQLSFGSSGQRSEHAPAGGQPARFSAFSDPAASPLPGEAGPAPSGPPRRDGPLDIRL</sequence>
<evidence type="ECO:0000313" key="3">
    <source>
        <dbReference type="EMBL" id="QDL94768.1"/>
    </source>
</evidence>
<proteinExistence type="predicted"/>
<protein>
    <recommendedName>
        <fullName evidence="2">Flagellar hook-length control protein-like C-terminal domain-containing protein</fullName>
    </recommendedName>
</protein>
<dbReference type="CDD" id="cd17470">
    <property type="entry name" value="T3SS_Flik_C"/>
    <property type="match status" value="1"/>
</dbReference>
<evidence type="ECO:0000259" key="2">
    <source>
        <dbReference type="Pfam" id="PF02120"/>
    </source>
</evidence>
<gene>
    <name evidence="3" type="ORF">FDP22_23130</name>
</gene>
<evidence type="ECO:0000256" key="1">
    <source>
        <dbReference type="SAM" id="MobiDB-lite"/>
    </source>
</evidence>
<name>A0A5B8FJV6_9RHOB</name>
<geneLocation type="plasmid" evidence="4">
    <name>pd4m1d</name>
</geneLocation>
<feature type="domain" description="Flagellar hook-length control protein-like C-terminal" evidence="2">
    <location>
        <begin position="126"/>
        <end position="196"/>
    </location>
</feature>
<dbReference type="RefSeq" id="WP_138578626.1">
    <property type="nucleotide sequence ID" value="NZ_CP040822.1"/>
</dbReference>
<keyword evidence="4" id="KW-1185">Reference proteome</keyword>
<accession>A0A5B8FJV6</accession>
<dbReference type="InterPro" id="IPR038610">
    <property type="entry name" value="FliK-like_C_sf"/>
</dbReference>
<feature type="region of interest" description="Disordered" evidence="1">
    <location>
        <begin position="189"/>
        <end position="242"/>
    </location>
</feature>
<dbReference type="InterPro" id="IPR021136">
    <property type="entry name" value="Flagellar_hook_control-like_C"/>
</dbReference>
<dbReference type="EMBL" id="CP040822">
    <property type="protein sequence ID" value="QDL94768.1"/>
    <property type="molecule type" value="Genomic_DNA"/>
</dbReference>
<organism evidence="3 4">
    <name type="scientific">Paroceanicella profunda</name>
    <dbReference type="NCBI Taxonomy" id="2579971"/>
    <lineage>
        <taxon>Bacteria</taxon>
        <taxon>Pseudomonadati</taxon>
        <taxon>Pseudomonadota</taxon>
        <taxon>Alphaproteobacteria</taxon>
        <taxon>Rhodobacterales</taxon>
        <taxon>Paracoccaceae</taxon>
        <taxon>Paroceanicella</taxon>
    </lineage>
</organism>
<dbReference type="OrthoDB" id="7203912at2"/>
<dbReference type="Pfam" id="PF02120">
    <property type="entry name" value="Flg_hook"/>
    <property type="match status" value="1"/>
</dbReference>
<feature type="region of interest" description="Disordered" evidence="1">
    <location>
        <begin position="1"/>
        <end position="84"/>
    </location>
</feature>
<reference evidence="3 4" key="1">
    <citation type="submission" date="2019-06" db="EMBL/GenBank/DDBJ databases">
        <title>Genome sequence of Rhodobacteraceae bacterium D4M1.</title>
        <authorList>
            <person name="Cao J."/>
        </authorList>
    </citation>
    <scope>NUCLEOTIDE SEQUENCE [LARGE SCALE GENOMIC DNA]</scope>
    <source>
        <strain evidence="3 4">D4M1</strain>
        <plasmid evidence="4">pd4m1d</plasmid>
    </source>
</reference>
<feature type="compositionally biased region" description="Low complexity" evidence="1">
    <location>
        <begin position="215"/>
        <end position="227"/>
    </location>
</feature>
<dbReference type="Proteomes" id="UP000305888">
    <property type="component" value="Plasmid pD4M1D"/>
</dbReference>
<dbReference type="AlphaFoldDB" id="A0A5B8FJV6"/>
<dbReference type="KEGG" id="ppru:FDP22_23130"/>
<evidence type="ECO:0000313" key="4">
    <source>
        <dbReference type="Proteomes" id="UP000305888"/>
    </source>
</evidence>
<dbReference type="Gene3D" id="3.30.750.140">
    <property type="match status" value="1"/>
</dbReference>
<feature type="compositionally biased region" description="Basic and acidic residues" evidence="1">
    <location>
        <begin position="232"/>
        <end position="242"/>
    </location>
</feature>
<keyword evidence="3" id="KW-0614">Plasmid</keyword>